<comment type="caution">
    <text evidence="2">The sequence shown here is derived from an EMBL/GenBank/DDBJ whole genome shotgun (WGS) entry which is preliminary data.</text>
</comment>
<accession>A0A9P9D9R6</accession>
<dbReference type="EMBL" id="JAGMWT010000016">
    <property type="protein sequence ID" value="KAH7115303.1"/>
    <property type="molecule type" value="Genomic_DNA"/>
</dbReference>
<name>A0A9P9D9R6_9PLEO</name>
<dbReference type="OrthoDB" id="3781412at2759"/>
<gene>
    <name evidence="2" type="ORF">B0J11DRAFT_129276</name>
</gene>
<dbReference type="AlphaFoldDB" id="A0A9P9D9R6"/>
<dbReference type="Proteomes" id="UP000700596">
    <property type="component" value="Unassembled WGS sequence"/>
</dbReference>
<feature type="region of interest" description="Disordered" evidence="1">
    <location>
        <begin position="1"/>
        <end position="53"/>
    </location>
</feature>
<feature type="compositionally biased region" description="Polar residues" evidence="1">
    <location>
        <begin position="42"/>
        <end position="53"/>
    </location>
</feature>
<evidence type="ECO:0000313" key="3">
    <source>
        <dbReference type="Proteomes" id="UP000700596"/>
    </source>
</evidence>
<sequence>MCLFSTTPTRTVRGGVFDPPHRSSRYSSHTAGRMSGVAPLPRNSTTYVRRSSTSFVRDDPHVVEYRRSRERSRSRPREIVYEEYEAPRRDAARRRSRSVVRYEERGSRGSFVEDRRRSVSRSRVAY</sequence>
<protein>
    <submittedName>
        <fullName evidence="2">Uncharacterized protein</fullName>
    </submittedName>
</protein>
<feature type="compositionally biased region" description="Polar residues" evidence="1">
    <location>
        <begin position="1"/>
        <end position="10"/>
    </location>
</feature>
<keyword evidence="3" id="KW-1185">Reference proteome</keyword>
<reference evidence="2" key="1">
    <citation type="journal article" date="2021" name="Nat. Commun.">
        <title>Genetic determinants of endophytism in the Arabidopsis root mycobiome.</title>
        <authorList>
            <person name="Mesny F."/>
            <person name="Miyauchi S."/>
            <person name="Thiergart T."/>
            <person name="Pickel B."/>
            <person name="Atanasova L."/>
            <person name="Karlsson M."/>
            <person name="Huettel B."/>
            <person name="Barry K.W."/>
            <person name="Haridas S."/>
            <person name="Chen C."/>
            <person name="Bauer D."/>
            <person name="Andreopoulos W."/>
            <person name="Pangilinan J."/>
            <person name="LaButti K."/>
            <person name="Riley R."/>
            <person name="Lipzen A."/>
            <person name="Clum A."/>
            <person name="Drula E."/>
            <person name="Henrissat B."/>
            <person name="Kohler A."/>
            <person name="Grigoriev I.V."/>
            <person name="Martin F.M."/>
            <person name="Hacquard S."/>
        </authorList>
    </citation>
    <scope>NUCLEOTIDE SEQUENCE</scope>
    <source>
        <strain evidence="2">MPI-CAGE-CH-0243</strain>
    </source>
</reference>
<evidence type="ECO:0000313" key="2">
    <source>
        <dbReference type="EMBL" id="KAH7115303.1"/>
    </source>
</evidence>
<proteinExistence type="predicted"/>
<feature type="region of interest" description="Disordered" evidence="1">
    <location>
        <begin position="83"/>
        <end position="126"/>
    </location>
</feature>
<organism evidence="2 3">
    <name type="scientific">Dendryphion nanum</name>
    <dbReference type="NCBI Taxonomy" id="256645"/>
    <lineage>
        <taxon>Eukaryota</taxon>
        <taxon>Fungi</taxon>
        <taxon>Dikarya</taxon>
        <taxon>Ascomycota</taxon>
        <taxon>Pezizomycotina</taxon>
        <taxon>Dothideomycetes</taxon>
        <taxon>Pleosporomycetidae</taxon>
        <taxon>Pleosporales</taxon>
        <taxon>Torulaceae</taxon>
        <taxon>Dendryphion</taxon>
    </lineage>
</organism>
<evidence type="ECO:0000256" key="1">
    <source>
        <dbReference type="SAM" id="MobiDB-lite"/>
    </source>
</evidence>
<feature type="compositionally biased region" description="Basic and acidic residues" evidence="1">
    <location>
        <begin position="100"/>
        <end position="117"/>
    </location>
</feature>